<dbReference type="SUPFAM" id="SSF50998">
    <property type="entry name" value="Quinoprotein alcohol dehydrogenase-like"/>
    <property type="match status" value="1"/>
</dbReference>
<evidence type="ECO:0000313" key="2">
    <source>
        <dbReference type="Proteomes" id="UP000298616"/>
    </source>
</evidence>
<organism evidence="1 2">
    <name type="scientific">Mangrovivirga cuniculi</name>
    <dbReference type="NCBI Taxonomy" id="2715131"/>
    <lineage>
        <taxon>Bacteria</taxon>
        <taxon>Pseudomonadati</taxon>
        <taxon>Bacteroidota</taxon>
        <taxon>Cytophagia</taxon>
        <taxon>Cytophagales</taxon>
        <taxon>Mangrovivirgaceae</taxon>
        <taxon>Mangrovivirga</taxon>
    </lineage>
</organism>
<name>A0A4D7K0Z3_9BACT</name>
<dbReference type="PANTHER" id="PTHR42754:SF1">
    <property type="entry name" value="LIPOPROTEIN"/>
    <property type="match status" value="1"/>
</dbReference>
<dbReference type="InterPro" id="IPR011047">
    <property type="entry name" value="Quinoprotein_ADH-like_sf"/>
</dbReference>
<dbReference type="PROSITE" id="PS51257">
    <property type="entry name" value="PROKAR_LIPOPROTEIN"/>
    <property type="match status" value="1"/>
</dbReference>
<dbReference type="RefSeq" id="WP_137090131.1">
    <property type="nucleotide sequence ID" value="NZ_CP028923.1"/>
</dbReference>
<dbReference type="KEGG" id="fpf:DCC35_07200"/>
<dbReference type="EMBL" id="CP028923">
    <property type="protein sequence ID" value="QCK14544.1"/>
    <property type="molecule type" value="Genomic_DNA"/>
</dbReference>
<dbReference type="PANTHER" id="PTHR42754">
    <property type="entry name" value="ENDOGLUCANASE"/>
    <property type="match status" value="1"/>
</dbReference>
<dbReference type="OrthoDB" id="9811934at2"/>
<sequence length="361" mass="39618">MIKRVLSTMLMTAMLGGCTTDAFVGENDSPYFNKFYGNANDDGSYRVSQLEDGGYLIVGSTEKLTGTDTDILVIKSDNRGNLVWEQVFGGELQDFGTDGVIASDGNLYITGLITNDSTEDENVALVSLNPTTGELINSSSFGLPDRMERGLKIFNSNSGSLMVMLNRDDEQGSEMVISELNLATQDTLYRDYGFINNKDSVNMVLQTANDDLVWCGTVRNTSLTKNIRVTSTNINGQILWDYVIRNQNQEAADMDDAGVGYIVVGSNVNNMVLSMVNRNGNGLVWESEIEETGKQKASAVSKTSDGGFIITGTTNYETENEEIILVKTDSQGNVEWKKYFGGSSNDRGQMYCNQLMAATYY</sequence>
<dbReference type="Gene3D" id="2.130.10.10">
    <property type="entry name" value="YVTN repeat-like/Quinoprotein amine dehydrogenase"/>
    <property type="match status" value="1"/>
</dbReference>
<dbReference type="Proteomes" id="UP000298616">
    <property type="component" value="Chromosome"/>
</dbReference>
<gene>
    <name evidence="1" type="ORF">DCC35_07200</name>
</gene>
<evidence type="ECO:0008006" key="3">
    <source>
        <dbReference type="Google" id="ProtNLM"/>
    </source>
</evidence>
<dbReference type="InterPro" id="IPR015943">
    <property type="entry name" value="WD40/YVTN_repeat-like_dom_sf"/>
</dbReference>
<keyword evidence="2" id="KW-1185">Reference proteome</keyword>
<accession>A0A4D7K0Z3</accession>
<proteinExistence type="predicted"/>
<evidence type="ECO:0000313" key="1">
    <source>
        <dbReference type="EMBL" id="QCK14544.1"/>
    </source>
</evidence>
<protein>
    <recommendedName>
        <fullName evidence="3">PQQ-like domain-containing protein</fullName>
    </recommendedName>
</protein>
<dbReference type="AlphaFoldDB" id="A0A4D7K0Z3"/>
<reference evidence="1 2" key="1">
    <citation type="submission" date="2018-04" db="EMBL/GenBank/DDBJ databases">
        <title>Complete genome uncultured novel isolate.</title>
        <authorList>
            <person name="Merlino G."/>
        </authorList>
    </citation>
    <scope>NUCLEOTIDE SEQUENCE [LARGE SCALE GENOMIC DNA]</scope>
    <source>
        <strain evidence="2">R1DC9</strain>
    </source>
</reference>